<accession>A0A9D4RR25</accession>
<dbReference type="AlphaFoldDB" id="A0A9D4RR25"/>
<keyword evidence="2" id="KW-1185">Reference proteome</keyword>
<evidence type="ECO:0000313" key="2">
    <source>
        <dbReference type="Proteomes" id="UP000828390"/>
    </source>
</evidence>
<protein>
    <submittedName>
        <fullName evidence="1">Uncharacterized protein</fullName>
    </submittedName>
</protein>
<sequence>MFILQRVKTSAENRRRLSAGYQQHLNIAQLPEDVWSIKSYIDEGFVKSNKHVVSENLQLPVEVDNNTKEVSSEDEIAQGEDDEQYKEKYFTLKILLEHAQLLTKYQQFHCDKTFCRIKAYIDD</sequence>
<reference evidence="1" key="1">
    <citation type="journal article" date="2019" name="bioRxiv">
        <title>The Genome of the Zebra Mussel, Dreissena polymorpha: A Resource for Invasive Species Research.</title>
        <authorList>
            <person name="McCartney M.A."/>
            <person name="Auch B."/>
            <person name="Kono T."/>
            <person name="Mallez S."/>
            <person name="Zhang Y."/>
            <person name="Obille A."/>
            <person name="Becker A."/>
            <person name="Abrahante J.E."/>
            <person name="Garbe J."/>
            <person name="Badalamenti J.P."/>
            <person name="Herman A."/>
            <person name="Mangelson H."/>
            <person name="Liachko I."/>
            <person name="Sullivan S."/>
            <person name="Sone E.D."/>
            <person name="Koren S."/>
            <person name="Silverstein K.A.T."/>
            <person name="Beckman K.B."/>
            <person name="Gohl D.M."/>
        </authorList>
    </citation>
    <scope>NUCLEOTIDE SEQUENCE</scope>
    <source>
        <strain evidence="1">Duluth1</strain>
        <tissue evidence="1">Whole animal</tissue>
    </source>
</reference>
<dbReference type="EMBL" id="JAIWYP010000002">
    <property type="protein sequence ID" value="KAH3875565.1"/>
    <property type="molecule type" value="Genomic_DNA"/>
</dbReference>
<organism evidence="1 2">
    <name type="scientific">Dreissena polymorpha</name>
    <name type="common">Zebra mussel</name>
    <name type="synonym">Mytilus polymorpha</name>
    <dbReference type="NCBI Taxonomy" id="45954"/>
    <lineage>
        <taxon>Eukaryota</taxon>
        <taxon>Metazoa</taxon>
        <taxon>Spiralia</taxon>
        <taxon>Lophotrochozoa</taxon>
        <taxon>Mollusca</taxon>
        <taxon>Bivalvia</taxon>
        <taxon>Autobranchia</taxon>
        <taxon>Heteroconchia</taxon>
        <taxon>Euheterodonta</taxon>
        <taxon>Imparidentia</taxon>
        <taxon>Neoheterodontei</taxon>
        <taxon>Myida</taxon>
        <taxon>Dreissenoidea</taxon>
        <taxon>Dreissenidae</taxon>
        <taxon>Dreissena</taxon>
    </lineage>
</organism>
<dbReference type="Proteomes" id="UP000828390">
    <property type="component" value="Unassembled WGS sequence"/>
</dbReference>
<name>A0A9D4RR25_DREPO</name>
<reference evidence="1" key="2">
    <citation type="submission" date="2020-11" db="EMBL/GenBank/DDBJ databases">
        <authorList>
            <person name="McCartney M.A."/>
            <person name="Auch B."/>
            <person name="Kono T."/>
            <person name="Mallez S."/>
            <person name="Becker A."/>
            <person name="Gohl D.M."/>
            <person name="Silverstein K.A.T."/>
            <person name="Koren S."/>
            <person name="Bechman K.B."/>
            <person name="Herman A."/>
            <person name="Abrahante J.E."/>
            <person name="Garbe J."/>
        </authorList>
    </citation>
    <scope>NUCLEOTIDE SEQUENCE</scope>
    <source>
        <strain evidence="1">Duluth1</strain>
        <tissue evidence="1">Whole animal</tissue>
    </source>
</reference>
<evidence type="ECO:0000313" key="1">
    <source>
        <dbReference type="EMBL" id="KAH3875565.1"/>
    </source>
</evidence>
<proteinExistence type="predicted"/>
<gene>
    <name evidence="1" type="ORF">DPMN_038833</name>
</gene>
<comment type="caution">
    <text evidence="1">The sequence shown here is derived from an EMBL/GenBank/DDBJ whole genome shotgun (WGS) entry which is preliminary data.</text>
</comment>